<dbReference type="Pfam" id="PF00487">
    <property type="entry name" value="FA_desaturase"/>
    <property type="match status" value="1"/>
</dbReference>
<evidence type="ECO:0000256" key="8">
    <source>
        <dbReference type="ARBA" id="ARBA00023098"/>
    </source>
</evidence>
<dbReference type="Pfam" id="PF01610">
    <property type="entry name" value="DDE_Tnp_ISL3"/>
    <property type="match status" value="1"/>
</dbReference>
<keyword evidence="8" id="KW-0443">Lipid metabolism</keyword>
<evidence type="ECO:0000256" key="4">
    <source>
        <dbReference type="ARBA" id="ARBA00022832"/>
    </source>
</evidence>
<evidence type="ECO:0000259" key="11">
    <source>
        <dbReference type="Pfam" id="PF00487"/>
    </source>
</evidence>
<keyword evidence="7" id="KW-0408">Iron</keyword>
<keyword evidence="6 13" id="KW-0560">Oxidoreductase</keyword>
<dbReference type="CDD" id="cd03505">
    <property type="entry name" value="Delta9-FADS-like"/>
    <property type="match status" value="1"/>
</dbReference>
<protein>
    <submittedName>
        <fullName evidence="13">Fatty acid desaturase</fullName>
        <ecNumber evidence="13">1.14.19.-</ecNumber>
    </submittedName>
</protein>
<dbReference type="PANTHER" id="PTHR11351:SF33">
    <property type="entry name" value="DELTA-9 FATTY ACID DESATURASE, DESA"/>
    <property type="match status" value="1"/>
</dbReference>
<proteinExistence type="inferred from homology"/>
<dbReference type="PANTHER" id="PTHR11351">
    <property type="entry name" value="ACYL-COA DESATURASE"/>
    <property type="match status" value="1"/>
</dbReference>
<dbReference type="InterPro" id="IPR002560">
    <property type="entry name" value="Transposase_DDE"/>
</dbReference>
<dbReference type="RefSeq" id="WP_400188219.1">
    <property type="nucleotide sequence ID" value="NZ_JBGORX010000006.1"/>
</dbReference>
<evidence type="ECO:0000313" key="13">
    <source>
        <dbReference type="EMBL" id="MFJ1269395.1"/>
    </source>
</evidence>
<keyword evidence="3 10" id="KW-0812">Transmembrane</keyword>
<feature type="transmembrane region" description="Helical" evidence="10">
    <location>
        <begin position="136"/>
        <end position="158"/>
    </location>
</feature>
<dbReference type="Proteomes" id="UP001615550">
    <property type="component" value="Unassembled WGS sequence"/>
</dbReference>
<organism evidence="13 14">
    <name type="scientific">Legionella lytica</name>
    <dbReference type="NCBI Taxonomy" id="96232"/>
    <lineage>
        <taxon>Bacteria</taxon>
        <taxon>Pseudomonadati</taxon>
        <taxon>Pseudomonadota</taxon>
        <taxon>Gammaproteobacteria</taxon>
        <taxon>Legionellales</taxon>
        <taxon>Legionellaceae</taxon>
        <taxon>Legionella</taxon>
    </lineage>
</organism>
<dbReference type="EMBL" id="JBGORX010000006">
    <property type="protein sequence ID" value="MFJ1269395.1"/>
    <property type="molecule type" value="Genomic_DNA"/>
</dbReference>
<evidence type="ECO:0000259" key="12">
    <source>
        <dbReference type="Pfam" id="PF01610"/>
    </source>
</evidence>
<evidence type="ECO:0000313" key="14">
    <source>
        <dbReference type="Proteomes" id="UP001615550"/>
    </source>
</evidence>
<evidence type="ECO:0000256" key="9">
    <source>
        <dbReference type="ARBA" id="ARBA00023136"/>
    </source>
</evidence>
<name>A0ABW8DD23_9GAMM</name>
<evidence type="ECO:0000256" key="6">
    <source>
        <dbReference type="ARBA" id="ARBA00023002"/>
    </source>
</evidence>
<evidence type="ECO:0000256" key="5">
    <source>
        <dbReference type="ARBA" id="ARBA00022989"/>
    </source>
</evidence>
<dbReference type="EC" id="1.14.19.-" evidence="13"/>
<feature type="domain" description="Fatty acid desaturase" evidence="11">
    <location>
        <begin position="10"/>
        <end position="224"/>
    </location>
</feature>
<evidence type="ECO:0000256" key="2">
    <source>
        <dbReference type="ARBA" id="ARBA00008749"/>
    </source>
</evidence>
<dbReference type="InterPro" id="IPR015876">
    <property type="entry name" value="Acyl-CoA_DS"/>
</dbReference>
<comment type="caution">
    <text evidence="13">The sequence shown here is derived from an EMBL/GenBank/DDBJ whole genome shotgun (WGS) entry which is preliminary data.</text>
</comment>
<keyword evidence="14" id="KW-1185">Reference proteome</keyword>
<dbReference type="InterPro" id="IPR005804">
    <property type="entry name" value="FA_desaturase_dom"/>
</dbReference>
<comment type="subcellular location">
    <subcellularLocation>
        <location evidence="1">Membrane</location>
        <topology evidence="1">Multi-pass membrane protein</topology>
    </subcellularLocation>
</comment>
<keyword evidence="9 10" id="KW-0472">Membrane</keyword>
<evidence type="ECO:0000256" key="1">
    <source>
        <dbReference type="ARBA" id="ARBA00004141"/>
    </source>
</evidence>
<keyword evidence="5 10" id="KW-1133">Transmembrane helix</keyword>
<evidence type="ECO:0000256" key="7">
    <source>
        <dbReference type="ARBA" id="ARBA00023004"/>
    </source>
</evidence>
<evidence type="ECO:0000256" key="10">
    <source>
        <dbReference type="SAM" id="Phobius"/>
    </source>
</evidence>
<comment type="similarity">
    <text evidence="2">Belongs to the fatty acid desaturase type 2 family.</text>
</comment>
<gene>
    <name evidence="13" type="ORF">ACD661_12580</name>
</gene>
<keyword evidence="4" id="KW-0276">Fatty acid metabolism</keyword>
<dbReference type="GO" id="GO:0016491">
    <property type="term" value="F:oxidoreductase activity"/>
    <property type="evidence" value="ECO:0007669"/>
    <property type="project" value="UniProtKB-KW"/>
</dbReference>
<feature type="transmembrane region" description="Helical" evidence="10">
    <location>
        <begin position="12"/>
        <end position="32"/>
    </location>
</feature>
<accession>A0ABW8DD23</accession>
<sequence length="396" mass="45674">MLFGYLNLSFWGYVVAVLVMTQITIAGVTLYLHRYQTHRALTLHPIVSHFFRLWLWLTTGMVTADWVAIHRKHHATTDVEGDPHSPVVLGIKKVFWEGAELYRAARKDREMVAKYSHGTPTDWVERNIYSHYSASGVVLMFLINLFLFGLPGITIWAIQMMWIPFHAAGVINGIGHHWGYRNYECRDAATNIFPWGFWIGGEELHNNHHTFASSAKFSVKWWEFDIGWMYIRILSFFGLARVKKLPPKLAMEAGKLQVDMDTVKAVISNRFQVMSNYYKGVIRPILKQELINSGGNKETKKMFARAGSLLRREDSLLSSKARARLSALLEAREQLRVVYAYKQSLQNVWLKTAASQKELIEALQQWCRQAEESGLEVLKQFAQQLKGYVPVYHQTH</sequence>
<evidence type="ECO:0000256" key="3">
    <source>
        <dbReference type="ARBA" id="ARBA00022692"/>
    </source>
</evidence>
<reference evidence="13 14" key="1">
    <citation type="submission" date="2024-08" db="EMBL/GenBank/DDBJ databases">
        <title>Draft Genome Sequence of Legionella lytica strain DSB2004, Isolated From a Fire Sprinkler System.</title>
        <authorList>
            <person name="Everhart A.D."/>
            <person name="Kidane D.T."/>
            <person name="Farone A.L."/>
            <person name="Farone M.B."/>
        </authorList>
    </citation>
    <scope>NUCLEOTIDE SEQUENCE [LARGE SCALE GENOMIC DNA]</scope>
    <source>
        <strain evidence="13 14">DSB2004</strain>
    </source>
</reference>
<feature type="domain" description="Transposase IS204/IS1001/IS1096/IS1165 DDE" evidence="12">
    <location>
        <begin position="283"/>
        <end position="387"/>
    </location>
</feature>